<organism evidence="1">
    <name type="scientific">marine sediment metagenome</name>
    <dbReference type="NCBI Taxonomy" id="412755"/>
    <lineage>
        <taxon>unclassified sequences</taxon>
        <taxon>metagenomes</taxon>
        <taxon>ecological metagenomes</taxon>
    </lineage>
</organism>
<proteinExistence type="predicted"/>
<name>X1K7W6_9ZZZZ</name>
<dbReference type="EMBL" id="BARU01037777">
    <property type="protein sequence ID" value="GAH89720.1"/>
    <property type="molecule type" value="Genomic_DNA"/>
</dbReference>
<sequence length="29" mass="3325">SPYWQTVVDTYLCRAHSILGVALYIVLDQ</sequence>
<feature type="non-terminal residue" evidence="1">
    <location>
        <position position="1"/>
    </location>
</feature>
<comment type="caution">
    <text evidence="1">The sequence shown here is derived from an EMBL/GenBank/DDBJ whole genome shotgun (WGS) entry which is preliminary data.</text>
</comment>
<gene>
    <name evidence="1" type="ORF">S03H2_58807</name>
</gene>
<evidence type="ECO:0000313" key="1">
    <source>
        <dbReference type="EMBL" id="GAH89720.1"/>
    </source>
</evidence>
<dbReference type="AlphaFoldDB" id="X1K7W6"/>
<accession>X1K7W6</accession>
<reference evidence="1" key="1">
    <citation type="journal article" date="2014" name="Front. Microbiol.">
        <title>High frequency of phylogenetically diverse reductive dehalogenase-homologous genes in deep subseafloor sedimentary metagenomes.</title>
        <authorList>
            <person name="Kawai M."/>
            <person name="Futagami T."/>
            <person name="Toyoda A."/>
            <person name="Takaki Y."/>
            <person name="Nishi S."/>
            <person name="Hori S."/>
            <person name="Arai W."/>
            <person name="Tsubouchi T."/>
            <person name="Morono Y."/>
            <person name="Uchiyama I."/>
            <person name="Ito T."/>
            <person name="Fujiyama A."/>
            <person name="Inagaki F."/>
            <person name="Takami H."/>
        </authorList>
    </citation>
    <scope>NUCLEOTIDE SEQUENCE</scope>
    <source>
        <strain evidence="1">Expedition CK06-06</strain>
    </source>
</reference>
<protein>
    <submittedName>
        <fullName evidence="1">Uncharacterized protein</fullName>
    </submittedName>
</protein>